<protein>
    <submittedName>
        <fullName evidence="1">Uncharacterized protein</fullName>
    </submittedName>
</protein>
<dbReference type="AlphaFoldDB" id="A0A2G8S3E3"/>
<evidence type="ECO:0000313" key="1">
    <source>
        <dbReference type="EMBL" id="PIL28289.1"/>
    </source>
</evidence>
<proteinExistence type="predicted"/>
<dbReference type="Proteomes" id="UP000230002">
    <property type="component" value="Unassembled WGS sequence"/>
</dbReference>
<organism evidence="1 2">
    <name type="scientific">Ganoderma sinense ZZ0214-1</name>
    <dbReference type="NCBI Taxonomy" id="1077348"/>
    <lineage>
        <taxon>Eukaryota</taxon>
        <taxon>Fungi</taxon>
        <taxon>Dikarya</taxon>
        <taxon>Basidiomycota</taxon>
        <taxon>Agaricomycotina</taxon>
        <taxon>Agaricomycetes</taxon>
        <taxon>Polyporales</taxon>
        <taxon>Polyporaceae</taxon>
        <taxon>Ganoderma</taxon>
    </lineage>
</organism>
<sequence>MAHSCRRHTKGGAVDARMGSGSVVARARASFNSCRGRACARAFTYAFVRSAQVNAPTAIAGDQHRLCQVALAVSSRGAPRSSTLLWRALYPLHVATDARTDAAAADARMRLDLWWCARAGFNSRRGGAVHWSTNAFVNAPTASQRALVASAVLRCYGDANTAFTRVL</sequence>
<keyword evidence="2" id="KW-1185">Reference proteome</keyword>
<comment type="caution">
    <text evidence="1">The sequence shown here is derived from an EMBL/GenBank/DDBJ whole genome shotgun (WGS) entry which is preliminary data.</text>
</comment>
<gene>
    <name evidence="1" type="ORF">GSI_09577</name>
</gene>
<reference evidence="1 2" key="1">
    <citation type="journal article" date="2015" name="Sci. Rep.">
        <title>Chromosome-level genome map provides insights into diverse defense mechanisms in the medicinal fungus Ganoderma sinense.</title>
        <authorList>
            <person name="Zhu Y."/>
            <person name="Xu J."/>
            <person name="Sun C."/>
            <person name="Zhou S."/>
            <person name="Xu H."/>
            <person name="Nelson D.R."/>
            <person name="Qian J."/>
            <person name="Song J."/>
            <person name="Luo H."/>
            <person name="Xiang L."/>
            <person name="Li Y."/>
            <person name="Xu Z."/>
            <person name="Ji A."/>
            <person name="Wang L."/>
            <person name="Lu S."/>
            <person name="Hayward A."/>
            <person name="Sun W."/>
            <person name="Li X."/>
            <person name="Schwartz D.C."/>
            <person name="Wang Y."/>
            <person name="Chen S."/>
        </authorList>
    </citation>
    <scope>NUCLEOTIDE SEQUENCE [LARGE SCALE GENOMIC DNA]</scope>
    <source>
        <strain evidence="1 2">ZZ0214-1</strain>
    </source>
</reference>
<accession>A0A2G8S3E3</accession>
<name>A0A2G8S3E3_9APHY</name>
<evidence type="ECO:0000313" key="2">
    <source>
        <dbReference type="Proteomes" id="UP000230002"/>
    </source>
</evidence>
<dbReference type="EMBL" id="AYKW01000025">
    <property type="protein sequence ID" value="PIL28289.1"/>
    <property type="molecule type" value="Genomic_DNA"/>
</dbReference>